<evidence type="ECO:0000313" key="7">
    <source>
        <dbReference type="Proteomes" id="UP000807025"/>
    </source>
</evidence>
<dbReference type="Pfam" id="PF25789">
    <property type="entry name" value="TPR_NAA35"/>
    <property type="match status" value="1"/>
</dbReference>
<dbReference type="Proteomes" id="UP000807025">
    <property type="component" value="Unassembled WGS sequence"/>
</dbReference>
<dbReference type="PANTHER" id="PTHR21373:SF0">
    <property type="entry name" value="N-ALPHA-ACETYLTRANSFERASE 35, NATC AUXILIARY SUBUNIT"/>
    <property type="match status" value="1"/>
</dbReference>
<evidence type="ECO:0000256" key="1">
    <source>
        <dbReference type="ARBA" id="ARBA00004496"/>
    </source>
</evidence>
<dbReference type="EMBL" id="MU154577">
    <property type="protein sequence ID" value="KAF9494051.1"/>
    <property type="molecule type" value="Genomic_DNA"/>
</dbReference>
<dbReference type="GO" id="GO:0031417">
    <property type="term" value="C:NatC complex"/>
    <property type="evidence" value="ECO:0007669"/>
    <property type="project" value="InterPro"/>
</dbReference>
<comment type="caution">
    <text evidence="6">The sequence shown here is derived from an EMBL/GenBank/DDBJ whole genome shotgun (WGS) entry which is preliminary data.</text>
</comment>
<keyword evidence="7" id="KW-1185">Reference proteome</keyword>
<keyword evidence="3" id="KW-0963">Cytoplasm</keyword>
<comment type="similarity">
    <text evidence="2">Belongs to the MAK10 family.</text>
</comment>
<dbReference type="InterPro" id="IPR007244">
    <property type="entry name" value="Naa35_N"/>
</dbReference>
<dbReference type="Pfam" id="PF04112">
    <property type="entry name" value="Mak10"/>
    <property type="match status" value="1"/>
</dbReference>
<dbReference type="OrthoDB" id="269405at2759"/>
<reference evidence="6" key="1">
    <citation type="submission" date="2020-11" db="EMBL/GenBank/DDBJ databases">
        <authorList>
            <consortium name="DOE Joint Genome Institute"/>
            <person name="Ahrendt S."/>
            <person name="Riley R."/>
            <person name="Andreopoulos W."/>
            <person name="Labutti K."/>
            <person name="Pangilinan J."/>
            <person name="Ruiz-Duenas F.J."/>
            <person name="Barrasa J.M."/>
            <person name="Sanchez-Garcia M."/>
            <person name="Camarero S."/>
            <person name="Miyauchi S."/>
            <person name="Serrano A."/>
            <person name="Linde D."/>
            <person name="Babiker R."/>
            <person name="Drula E."/>
            <person name="Ayuso-Fernandez I."/>
            <person name="Pacheco R."/>
            <person name="Padilla G."/>
            <person name="Ferreira P."/>
            <person name="Barriuso J."/>
            <person name="Kellner H."/>
            <person name="Castanera R."/>
            <person name="Alfaro M."/>
            <person name="Ramirez L."/>
            <person name="Pisabarro A.G."/>
            <person name="Kuo A."/>
            <person name="Tritt A."/>
            <person name="Lipzen A."/>
            <person name="He G."/>
            <person name="Yan M."/>
            <person name="Ng V."/>
            <person name="Cullen D."/>
            <person name="Martin F."/>
            <person name="Rosso M.-N."/>
            <person name="Henrissat B."/>
            <person name="Hibbett D."/>
            <person name="Martinez A.T."/>
            <person name="Grigoriev I.V."/>
        </authorList>
    </citation>
    <scope>NUCLEOTIDE SEQUENCE</scope>
    <source>
        <strain evidence="6">ATCC 90797</strain>
    </source>
</reference>
<sequence>MGSNVGSSLNSHFSEFFGTNVERYMDEQFNQLDMPGGDDFYDITTILSEGSQEMEDGSLLMTEGFELQQAMNAFEIGEPRLDTGMRSESDMKPPFNPLTLLLPGEVCWIMDRSFSYEMLWHNGNCLPHSVLTIQYVHRLSDMDPELLYLRSAVVQEDAERPLELITVVLRSFMSGLMKSCDLSWRRLNEGSTREMEDWQSDKCEVSFLEGVPLVYLQTKLDEADFWLEHSYKVPQQWREPLRARVRLRNVYLQMLGLDVHKDPHKLQNLLSTAKQHLTTIRNYPSPEPSPTSPAHLAFDPHLARLLTCSVPLRILDIPHIIVTWDSLTRFLDDWMEIGKLSSAQNLATWELAGTLQSYSRSPTPAYLRSTAQLTFYDGLLVLHDFMPSWVVERFFLETMGIRYNILSQAIRERWKGDDGPPFAEMERHFTKVITPQLQSHWNNVPRRRRSLAKLLLPWHKLYDLVVGMIGRLDTTDETGLILRQIPNAALSWRLAVIREVIFSGFQLDLYTSEERAFAYFFAAQTIEKHISCLEQLSGVVPAGTPTRMEIDFNVQYLTALQLISMALFSVVTRLMSFEPQRLELNFIRRYKWAFLPEYDSITTRDAARPEFSSFLPACREILEDIYFSPSDNIRLARKVLSDLIMQPCHTNYWYSERTKFIRDTIRACDSLDALPSTTAGIRAFDIGLLLWDPTLNHPWFPTLSSQGARSRRRQPARPDVAIVIRSAES</sequence>
<evidence type="ECO:0000256" key="2">
    <source>
        <dbReference type="ARBA" id="ARBA00006289"/>
    </source>
</evidence>
<protein>
    <submittedName>
        <fullName evidence="6">Uncharacterized protein</fullName>
    </submittedName>
</protein>
<dbReference type="InterPro" id="IPR057982">
    <property type="entry name" value="TPR_NAA35"/>
</dbReference>
<feature type="domain" description="NAA35-like TPR repeats" evidence="5">
    <location>
        <begin position="355"/>
        <end position="531"/>
    </location>
</feature>
<dbReference type="AlphaFoldDB" id="A0A9P5ZUR4"/>
<dbReference type="PANTHER" id="PTHR21373">
    <property type="entry name" value="GLUCOSE REPRESSIBLE PROTEIN MAK10"/>
    <property type="match status" value="1"/>
</dbReference>
<accession>A0A9P5ZUR4</accession>
<feature type="domain" description="NAA35-like N-terminal" evidence="4">
    <location>
        <begin position="57"/>
        <end position="212"/>
    </location>
</feature>
<dbReference type="InterPro" id="IPR057983">
    <property type="entry name" value="NAA35-like_N"/>
</dbReference>
<evidence type="ECO:0000313" key="6">
    <source>
        <dbReference type="EMBL" id="KAF9494051.1"/>
    </source>
</evidence>
<gene>
    <name evidence="6" type="ORF">BDN71DRAFT_1590636</name>
</gene>
<comment type="subcellular location">
    <subcellularLocation>
        <location evidence="1">Cytoplasm</location>
    </subcellularLocation>
</comment>
<evidence type="ECO:0000259" key="4">
    <source>
        <dbReference type="Pfam" id="PF04112"/>
    </source>
</evidence>
<proteinExistence type="inferred from homology"/>
<name>A0A9P5ZUR4_PLEER</name>
<evidence type="ECO:0000259" key="5">
    <source>
        <dbReference type="Pfam" id="PF25789"/>
    </source>
</evidence>
<evidence type="ECO:0000256" key="3">
    <source>
        <dbReference type="ARBA" id="ARBA00022490"/>
    </source>
</evidence>
<organism evidence="6 7">
    <name type="scientific">Pleurotus eryngii</name>
    <name type="common">Boletus of the steppes</name>
    <dbReference type="NCBI Taxonomy" id="5323"/>
    <lineage>
        <taxon>Eukaryota</taxon>
        <taxon>Fungi</taxon>
        <taxon>Dikarya</taxon>
        <taxon>Basidiomycota</taxon>
        <taxon>Agaricomycotina</taxon>
        <taxon>Agaricomycetes</taxon>
        <taxon>Agaricomycetidae</taxon>
        <taxon>Agaricales</taxon>
        <taxon>Pleurotineae</taxon>
        <taxon>Pleurotaceae</taxon>
        <taxon>Pleurotus</taxon>
    </lineage>
</organism>